<sequence>MLLIIGMLLPIIFSTIIVSTQACQPANSPNVRGNSDLGPREVLVVEVITDKNFNKKTLKTDKKEIDDQLAKVAKDNGLVKNRFIVGGIAKEKNNKLSIIYSIFDLQHGIVCQEVDKTLRNAKENTDAMKSIEKFQVTCGSEMFEV</sequence>
<dbReference type="EMBL" id="JAVFWL010000003">
    <property type="protein sequence ID" value="KAK6745724.1"/>
    <property type="molecule type" value="Genomic_DNA"/>
</dbReference>
<evidence type="ECO:0000256" key="1">
    <source>
        <dbReference type="SAM" id="SignalP"/>
    </source>
</evidence>
<comment type="caution">
    <text evidence="2">The sequence shown here is derived from an EMBL/GenBank/DDBJ whole genome shotgun (WGS) entry which is preliminary data.</text>
</comment>
<name>A0ABR1D5C9_NECAM</name>
<accession>A0ABR1D5C9</accession>
<evidence type="ECO:0000313" key="2">
    <source>
        <dbReference type="EMBL" id="KAK6745724.1"/>
    </source>
</evidence>
<organism evidence="2 3">
    <name type="scientific">Necator americanus</name>
    <name type="common">Human hookworm</name>
    <dbReference type="NCBI Taxonomy" id="51031"/>
    <lineage>
        <taxon>Eukaryota</taxon>
        <taxon>Metazoa</taxon>
        <taxon>Ecdysozoa</taxon>
        <taxon>Nematoda</taxon>
        <taxon>Chromadorea</taxon>
        <taxon>Rhabditida</taxon>
        <taxon>Rhabditina</taxon>
        <taxon>Rhabditomorpha</taxon>
        <taxon>Strongyloidea</taxon>
        <taxon>Ancylostomatidae</taxon>
        <taxon>Bunostominae</taxon>
        <taxon>Necator</taxon>
    </lineage>
</organism>
<feature type="signal peptide" evidence="1">
    <location>
        <begin position="1"/>
        <end position="22"/>
    </location>
</feature>
<gene>
    <name evidence="2" type="primary">Necator_chrIII.g12835</name>
    <name evidence="2" type="ORF">RB195_012068</name>
</gene>
<evidence type="ECO:0000313" key="3">
    <source>
        <dbReference type="Proteomes" id="UP001303046"/>
    </source>
</evidence>
<dbReference type="Pfam" id="PF17619">
    <property type="entry name" value="SCVP"/>
    <property type="match status" value="1"/>
</dbReference>
<reference evidence="2 3" key="1">
    <citation type="submission" date="2023-08" db="EMBL/GenBank/DDBJ databases">
        <title>A Necator americanus chromosomal reference genome.</title>
        <authorList>
            <person name="Ilik V."/>
            <person name="Petrzelkova K.J."/>
            <person name="Pardy F."/>
            <person name="Fuh T."/>
            <person name="Niatou-Singa F.S."/>
            <person name="Gouil Q."/>
            <person name="Baker L."/>
            <person name="Ritchie M.E."/>
            <person name="Jex A.R."/>
            <person name="Gazzola D."/>
            <person name="Li H."/>
            <person name="Toshio Fujiwara R."/>
            <person name="Zhan B."/>
            <person name="Aroian R.V."/>
            <person name="Pafco B."/>
            <person name="Schwarz E.M."/>
        </authorList>
    </citation>
    <scope>NUCLEOTIDE SEQUENCE [LARGE SCALE GENOMIC DNA]</scope>
    <source>
        <strain evidence="2 3">Aroian</strain>
        <tissue evidence="2">Whole animal</tissue>
    </source>
</reference>
<feature type="chain" id="PRO_5045162267" evidence="1">
    <location>
        <begin position="23"/>
        <end position="145"/>
    </location>
</feature>
<protein>
    <submittedName>
        <fullName evidence="2">Uncharacterized protein</fullName>
    </submittedName>
</protein>
<proteinExistence type="predicted"/>
<dbReference type="InterPro" id="IPR035126">
    <property type="entry name" value="SCVP"/>
</dbReference>
<keyword evidence="1" id="KW-0732">Signal</keyword>
<keyword evidence="3" id="KW-1185">Reference proteome</keyword>
<dbReference type="Proteomes" id="UP001303046">
    <property type="component" value="Unassembled WGS sequence"/>
</dbReference>